<name>A0AAE3DA30_9FIRM</name>
<organism evidence="1 2">
    <name type="scientific">Waltera acetigignens</name>
    <dbReference type="NCBI Taxonomy" id="2981769"/>
    <lineage>
        <taxon>Bacteria</taxon>
        <taxon>Bacillati</taxon>
        <taxon>Bacillota</taxon>
        <taxon>Clostridia</taxon>
        <taxon>Lachnospirales</taxon>
        <taxon>Lachnospiraceae</taxon>
        <taxon>Waltera</taxon>
    </lineage>
</organism>
<comment type="caution">
    <text evidence="1">The sequence shown here is derived from an EMBL/GenBank/DDBJ whole genome shotgun (WGS) entry which is preliminary data.</text>
</comment>
<dbReference type="Proteomes" id="UP001197795">
    <property type="component" value="Unassembled WGS sequence"/>
</dbReference>
<proteinExistence type="predicted"/>
<evidence type="ECO:0000313" key="2">
    <source>
        <dbReference type="Proteomes" id="UP001197795"/>
    </source>
</evidence>
<evidence type="ECO:0000313" key="1">
    <source>
        <dbReference type="EMBL" id="MCC2120929.1"/>
    </source>
</evidence>
<keyword evidence="2" id="KW-1185">Reference proteome</keyword>
<dbReference type="Pfam" id="PF19538">
    <property type="entry name" value="DUF6062"/>
    <property type="match status" value="1"/>
</dbReference>
<reference evidence="1 2" key="1">
    <citation type="submission" date="2021-10" db="EMBL/GenBank/DDBJ databases">
        <title>Anaerobic single-cell dispensing facilitates the cultivation of human gut bacteria.</title>
        <authorList>
            <person name="Afrizal A."/>
        </authorList>
    </citation>
    <scope>NUCLEOTIDE SEQUENCE [LARGE SCALE GENOMIC DNA]</scope>
    <source>
        <strain evidence="1 2">CLA-AA-H273</strain>
    </source>
</reference>
<dbReference type="RefSeq" id="WP_227733803.1">
    <property type="nucleotide sequence ID" value="NZ_JAJEPV010000050.1"/>
</dbReference>
<sequence>MKEQLYTIPLNDAVNAQDECPFCFIHRSIEQDLLDFVLGSGSSYMEADIREQTDKAGFCRYHFQKMFDYGNTLGNAWILKTHYQRMIREMQQEFASFRPGKSSLLGKFKKAEGNENTIGMWVRAKEDSCYICSQYKDTYARYLDTFFYLWKNDENFRNKVINGKGFCLPHFGDLCEAADRKLSDKEKQDFYDQLLPVMESNMQRISEDVSWLVEKFDYRNKDADWKSSRDAIQRGMQKLKGGYPADPAYKMSK</sequence>
<accession>A0AAE3DA30</accession>
<dbReference type="InterPro" id="IPR045706">
    <property type="entry name" value="DUF6062"/>
</dbReference>
<protein>
    <submittedName>
        <fullName evidence="1">DUF6062 family protein</fullName>
    </submittedName>
</protein>
<dbReference type="EMBL" id="JAJEPV010000050">
    <property type="protein sequence ID" value="MCC2120929.1"/>
    <property type="molecule type" value="Genomic_DNA"/>
</dbReference>
<dbReference type="AlphaFoldDB" id="A0AAE3DA30"/>
<gene>
    <name evidence="1" type="ORF">LKD75_15290</name>
</gene>